<dbReference type="RefSeq" id="XP_003849293.1">
    <property type="nucleotide sequence ID" value="XM_003849245.1"/>
</dbReference>
<evidence type="ECO:0000313" key="2">
    <source>
        <dbReference type="EMBL" id="EGP84269.1"/>
    </source>
</evidence>
<dbReference type="GeneID" id="13398914"/>
<name>F9XJ05_ZYMTI</name>
<evidence type="ECO:0008006" key="4">
    <source>
        <dbReference type="Google" id="ProtNLM"/>
    </source>
</evidence>
<dbReference type="AlphaFoldDB" id="F9XJ05"/>
<feature type="compositionally biased region" description="Basic and acidic residues" evidence="1">
    <location>
        <begin position="1"/>
        <end position="17"/>
    </location>
</feature>
<dbReference type="HOGENOM" id="CLU_1082609_0_0_1"/>
<protein>
    <recommendedName>
        <fullName evidence="4">F-box domain-containing protein</fullName>
    </recommendedName>
</protein>
<dbReference type="OrthoDB" id="5413827at2759"/>
<sequence length="257" mass="29570">MDSHKRKHDDSGDDRPQKRPLLTRPGTARPKRPCKTEPPKTDLSTRPPSPPPKAFALLRLPQNVQNIIYEMVLRDVTFTYPPSSHLLPKEPPLVMTCRHIHNESLEIFYANASFVFGHCRRLAQWKAPQHLRIMVQHKVIYDLVDWNKPGALASDNYESVPWRCGLGPLNERTTTLKWKYGPGRYQIRVLKRYKIGKLKRCQQWTPSWPQHLLTNTTYFGICNSHHSTVATLQKANASDGVGESYELSTRFAHADTL</sequence>
<reference evidence="2 3" key="1">
    <citation type="journal article" date="2011" name="PLoS Genet.">
        <title>Finished genome of the fungal wheat pathogen Mycosphaerella graminicola reveals dispensome structure, chromosome plasticity, and stealth pathogenesis.</title>
        <authorList>
            <person name="Goodwin S.B."/>
            <person name="Ben M'barek S."/>
            <person name="Dhillon B."/>
            <person name="Wittenberg A.H.J."/>
            <person name="Crane C.F."/>
            <person name="Hane J.K."/>
            <person name="Foster A.J."/>
            <person name="Van der Lee T.A.J."/>
            <person name="Grimwood J."/>
            <person name="Aerts A."/>
            <person name="Antoniw J."/>
            <person name="Bailey A."/>
            <person name="Bluhm B."/>
            <person name="Bowler J."/>
            <person name="Bristow J."/>
            <person name="van der Burgt A."/>
            <person name="Canto-Canche B."/>
            <person name="Churchill A.C.L."/>
            <person name="Conde-Ferraez L."/>
            <person name="Cools H.J."/>
            <person name="Coutinho P.M."/>
            <person name="Csukai M."/>
            <person name="Dehal P."/>
            <person name="De Wit P."/>
            <person name="Donzelli B."/>
            <person name="van de Geest H.C."/>
            <person name="van Ham R.C.H.J."/>
            <person name="Hammond-Kosack K.E."/>
            <person name="Henrissat B."/>
            <person name="Kilian A."/>
            <person name="Kobayashi A.K."/>
            <person name="Koopmann E."/>
            <person name="Kourmpetis Y."/>
            <person name="Kuzniar A."/>
            <person name="Lindquist E."/>
            <person name="Lombard V."/>
            <person name="Maliepaard C."/>
            <person name="Martins N."/>
            <person name="Mehrabi R."/>
            <person name="Nap J.P.H."/>
            <person name="Ponomarenko A."/>
            <person name="Rudd J.J."/>
            <person name="Salamov A."/>
            <person name="Schmutz J."/>
            <person name="Schouten H.J."/>
            <person name="Shapiro H."/>
            <person name="Stergiopoulos I."/>
            <person name="Torriani S.F.F."/>
            <person name="Tu H."/>
            <person name="de Vries R.P."/>
            <person name="Waalwijk C."/>
            <person name="Ware S.B."/>
            <person name="Wiebenga A."/>
            <person name="Zwiers L.-H."/>
            <person name="Oliver R.P."/>
            <person name="Grigoriev I.V."/>
            <person name="Kema G.H.J."/>
        </authorList>
    </citation>
    <scope>NUCLEOTIDE SEQUENCE [LARGE SCALE GENOMIC DNA]</scope>
    <source>
        <strain evidence="3">CBS 115943 / IPO323</strain>
    </source>
</reference>
<dbReference type="Proteomes" id="UP000008062">
    <property type="component" value="Chromosome 9"/>
</dbReference>
<dbReference type="InParanoid" id="F9XJ05"/>
<dbReference type="VEuPathDB" id="FungiDB:ZTRI_9.76"/>
<gene>
    <name evidence="2" type="ORF">MYCGRDRAFT_95536</name>
</gene>
<organism evidence="2 3">
    <name type="scientific">Zymoseptoria tritici (strain CBS 115943 / IPO323)</name>
    <name type="common">Speckled leaf blotch fungus</name>
    <name type="synonym">Septoria tritici</name>
    <dbReference type="NCBI Taxonomy" id="336722"/>
    <lineage>
        <taxon>Eukaryota</taxon>
        <taxon>Fungi</taxon>
        <taxon>Dikarya</taxon>
        <taxon>Ascomycota</taxon>
        <taxon>Pezizomycotina</taxon>
        <taxon>Dothideomycetes</taxon>
        <taxon>Dothideomycetidae</taxon>
        <taxon>Mycosphaerellales</taxon>
        <taxon>Mycosphaerellaceae</taxon>
        <taxon>Zymoseptoria</taxon>
    </lineage>
</organism>
<evidence type="ECO:0000256" key="1">
    <source>
        <dbReference type="SAM" id="MobiDB-lite"/>
    </source>
</evidence>
<evidence type="ECO:0000313" key="3">
    <source>
        <dbReference type="Proteomes" id="UP000008062"/>
    </source>
</evidence>
<accession>F9XJ05</accession>
<dbReference type="eggNOG" id="ENOG502R4VC">
    <property type="taxonomic scope" value="Eukaryota"/>
</dbReference>
<dbReference type="EMBL" id="CM001204">
    <property type="protein sequence ID" value="EGP84269.1"/>
    <property type="molecule type" value="Genomic_DNA"/>
</dbReference>
<feature type="region of interest" description="Disordered" evidence="1">
    <location>
        <begin position="1"/>
        <end position="53"/>
    </location>
</feature>
<keyword evidence="3" id="KW-1185">Reference proteome</keyword>
<proteinExistence type="predicted"/>
<dbReference type="KEGG" id="ztr:MYCGRDRAFT_95536"/>